<evidence type="ECO:0000256" key="1">
    <source>
        <dbReference type="ARBA" id="ARBA00023015"/>
    </source>
</evidence>
<sequence>MTKMNDDEIQRACTTRLLLEQITDKWSIVVLCALSKGPLRFNEIKRRLEGITQKTLTQCLRKLERSGILVREVLPVSPVAVIYSVTPLGRTLEKPFFALFEWTQNSLAEVTKAQQAYDQREGL</sequence>
<keyword evidence="6" id="KW-1185">Reference proteome</keyword>
<name>A0A085G0M1_EWIA3</name>
<dbReference type="Pfam" id="PF01638">
    <property type="entry name" value="HxlR"/>
    <property type="match status" value="1"/>
</dbReference>
<dbReference type="Gene3D" id="1.10.10.10">
    <property type="entry name" value="Winged helix-like DNA-binding domain superfamily/Winged helix DNA-binding domain"/>
    <property type="match status" value="1"/>
</dbReference>
<keyword evidence="2" id="KW-0238">DNA-binding</keyword>
<organism evidence="5 6">
    <name type="scientific">Ewingella americana (strain ATCC 33852 / DSM 4580 / CCUG 14506 / JCM 5911 / LMG 7869 / NCTC 12157 / CDC 1468-78)</name>
    <dbReference type="NCBI Taxonomy" id="910964"/>
    <lineage>
        <taxon>Bacteria</taxon>
        <taxon>Pseudomonadati</taxon>
        <taxon>Pseudomonadota</taxon>
        <taxon>Gammaproteobacteria</taxon>
        <taxon>Enterobacterales</taxon>
        <taxon>Yersiniaceae</taxon>
        <taxon>Ewingella</taxon>
    </lineage>
</organism>
<dbReference type="EMBL" id="JMPJ01000076">
    <property type="protein sequence ID" value="KFC77266.1"/>
    <property type="molecule type" value="Genomic_DNA"/>
</dbReference>
<dbReference type="RefSeq" id="WP_034796154.1">
    <property type="nucleotide sequence ID" value="NZ_JMPJ01000076.1"/>
</dbReference>
<dbReference type="InterPro" id="IPR011991">
    <property type="entry name" value="ArsR-like_HTH"/>
</dbReference>
<keyword evidence="1" id="KW-0805">Transcription regulation</keyword>
<dbReference type="Proteomes" id="UP000028640">
    <property type="component" value="Unassembled WGS sequence"/>
</dbReference>
<feature type="domain" description="HTH hxlR-type" evidence="4">
    <location>
        <begin position="13"/>
        <end position="111"/>
    </location>
</feature>
<dbReference type="eggNOG" id="COG1733">
    <property type="taxonomic scope" value="Bacteria"/>
</dbReference>
<dbReference type="InterPro" id="IPR036388">
    <property type="entry name" value="WH-like_DNA-bd_sf"/>
</dbReference>
<dbReference type="GeneID" id="78382217"/>
<dbReference type="OrthoDB" id="9807069at2"/>
<accession>A0A085G0M1</accession>
<gene>
    <name evidence="5" type="ORF">GEAM_4392</name>
</gene>
<dbReference type="CDD" id="cd00090">
    <property type="entry name" value="HTH_ARSR"/>
    <property type="match status" value="1"/>
</dbReference>
<evidence type="ECO:0000313" key="5">
    <source>
        <dbReference type="EMBL" id="KFC77266.1"/>
    </source>
</evidence>
<dbReference type="SUPFAM" id="SSF46785">
    <property type="entry name" value="Winged helix' DNA-binding domain"/>
    <property type="match status" value="1"/>
</dbReference>
<evidence type="ECO:0000256" key="2">
    <source>
        <dbReference type="ARBA" id="ARBA00023125"/>
    </source>
</evidence>
<keyword evidence="3" id="KW-0804">Transcription</keyword>
<dbReference type="STRING" id="910964.GEAM_4392"/>
<comment type="caution">
    <text evidence="5">The sequence shown here is derived from an EMBL/GenBank/DDBJ whole genome shotgun (WGS) entry which is preliminary data.</text>
</comment>
<dbReference type="PANTHER" id="PTHR33204">
    <property type="entry name" value="TRANSCRIPTIONAL REGULATOR, MARR FAMILY"/>
    <property type="match status" value="1"/>
</dbReference>
<dbReference type="PROSITE" id="PS51118">
    <property type="entry name" value="HTH_HXLR"/>
    <property type="match status" value="1"/>
</dbReference>
<reference evidence="5 6" key="1">
    <citation type="submission" date="2014-05" db="EMBL/GenBank/DDBJ databases">
        <title>ATOL: Assembling a taxonomically balanced genome-scale reconstruction of the evolutionary history of the Enterobacteriaceae.</title>
        <authorList>
            <person name="Plunkett G.III."/>
            <person name="Neeno-Eckwall E.C."/>
            <person name="Glasner J.D."/>
            <person name="Perna N.T."/>
        </authorList>
    </citation>
    <scope>NUCLEOTIDE SEQUENCE [LARGE SCALE GENOMIC DNA]</scope>
    <source>
        <strain evidence="5 6">ATCC 33852</strain>
    </source>
</reference>
<dbReference type="GO" id="GO:0003677">
    <property type="term" value="F:DNA binding"/>
    <property type="evidence" value="ECO:0007669"/>
    <property type="project" value="UniProtKB-KW"/>
</dbReference>
<dbReference type="InterPro" id="IPR002577">
    <property type="entry name" value="HTH_HxlR"/>
</dbReference>
<evidence type="ECO:0000256" key="3">
    <source>
        <dbReference type="ARBA" id="ARBA00023163"/>
    </source>
</evidence>
<evidence type="ECO:0000313" key="6">
    <source>
        <dbReference type="Proteomes" id="UP000028640"/>
    </source>
</evidence>
<evidence type="ECO:0000259" key="4">
    <source>
        <dbReference type="PROSITE" id="PS51118"/>
    </source>
</evidence>
<protein>
    <submittedName>
        <fullName evidence="5">ArsR family transcriptional regulator</fullName>
    </submittedName>
</protein>
<dbReference type="AlphaFoldDB" id="A0A085G0M1"/>
<dbReference type="PANTHER" id="PTHR33204:SF37">
    <property type="entry name" value="HTH-TYPE TRANSCRIPTIONAL REGULATOR YODB"/>
    <property type="match status" value="1"/>
</dbReference>
<proteinExistence type="predicted"/>
<dbReference type="InterPro" id="IPR036390">
    <property type="entry name" value="WH_DNA-bd_sf"/>
</dbReference>
<dbReference type="GO" id="GO:0006355">
    <property type="term" value="P:regulation of DNA-templated transcription"/>
    <property type="evidence" value="ECO:0007669"/>
    <property type="project" value="UniProtKB-ARBA"/>
</dbReference>